<evidence type="ECO:0000313" key="2">
    <source>
        <dbReference type="Proteomes" id="UP000475862"/>
    </source>
</evidence>
<protein>
    <submittedName>
        <fullName evidence="1">Uncharacterized protein</fullName>
    </submittedName>
</protein>
<keyword evidence="2" id="KW-1185">Reference proteome</keyword>
<gene>
    <name evidence="1" type="ORF">AGLY_008178</name>
</gene>
<proteinExistence type="predicted"/>
<reference evidence="1 2" key="1">
    <citation type="submission" date="2019-08" db="EMBL/GenBank/DDBJ databases">
        <title>The genome of the soybean aphid Biotype 1, its phylome, world population structure and adaptation to the North American continent.</title>
        <authorList>
            <person name="Giordano R."/>
            <person name="Donthu R.K."/>
            <person name="Hernandez A.G."/>
            <person name="Wright C.L."/>
            <person name="Zimin A.V."/>
        </authorList>
    </citation>
    <scope>NUCLEOTIDE SEQUENCE [LARGE SCALE GENOMIC DNA]</scope>
    <source>
        <tissue evidence="1">Whole aphids</tissue>
    </source>
</reference>
<dbReference type="Proteomes" id="UP000475862">
    <property type="component" value="Unassembled WGS sequence"/>
</dbReference>
<comment type="caution">
    <text evidence="1">The sequence shown here is derived from an EMBL/GenBank/DDBJ whole genome shotgun (WGS) entry which is preliminary data.</text>
</comment>
<sequence>MSTWRLDVPWPINFLYCFKPSSVECLNNDLPPPPKCLLDMSRLKYLRVSSPILLDHVRCLFRDHNRWRIGVAINNRRHYGSVYHPQTLDAPHPQPFVHNSILVFHWTHLARANRVVNSHSVMTSLAFPVFVGQKSVILTPWRRDVVYSGVDLAHGHCLADSISNFSTLHHGFDVPWVTEVIWYDFWCSIRVGTCNLYVTSTVRPQ</sequence>
<organism evidence="1 2">
    <name type="scientific">Aphis glycines</name>
    <name type="common">Soybean aphid</name>
    <dbReference type="NCBI Taxonomy" id="307491"/>
    <lineage>
        <taxon>Eukaryota</taxon>
        <taxon>Metazoa</taxon>
        <taxon>Ecdysozoa</taxon>
        <taxon>Arthropoda</taxon>
        <taxon>Hexapoda</taxon>
        <taxon>Insecta</taxon>
        <taxon>Pterygota</taxon>
        <taxon>Neoptera</taxon>
        <taxon>Paraneoptera</taxon>
        <taxon>Hemiptera</taxon>
        <taxon>Sternorrhyncha</taxon>
        <taxon>Aphidomorpha</taxon>
        <taxon>Aphidoidea</taxon>
        <taxon>Aphididae</taxon>
        <taxon>Aphidini</taxon>
        <taxon>Aphis</taxon>
        <taxon>Aphis</taxon>
    </lineage>
</organism>
<dbReference type="EMBL" id="VYZN01000027">
    <property type="protein sequence ID" value="KAE9534886.1"/>
    <property type="molecule type" value="Genomic_DNA"/>
</dbReference>
<accession>A0A6G0TNC5</accession>
<dbReference type="AlphaFoldDB" id="A0A6G0TNC5"/>
<name>A0A6G0TNC5_APHGL</name>
<evidence type="ECO:0000313" key="1">
    <source>
        <dbReference type="EMBL" id="KAE9534886.1"/>
    </source>
</evidence>